<dbReference type="InterPro" id="IPR043129">
    <property type="entry name" value="ATPase_NBD"/>
</dbReference>
<comment type="caution">
    <text evidence="2">The sequence shown here is derived from an EMBL/GenBank/DDBJ whole genome shotgun (WGS) entry which is preliminary data.</text>
</comment>
<gene>
    <name evidence="2" type="ORF">OJ997_34050</name>
</gene>
<sequence>MLELIRNGTAVTRADMARHTGLARSTVSQRLEPLIARRLVHEIGSSSPTGGRPGTVLAFNPGAGVLLVADIEPTRSRLAVNDLAGLSLAEETVAFGSTRHPEELLEQLDHRFLALLKRVGRRLVDVRGVGVAVPGPVAEANGMAATSPHLPGWDGFPIRDWLSARYGVLTVVDKRANLMALGEHATYWAEAEHLLFLSAGREIACGIIAAGEVCRGAQGSAGEIGHLPIADGDGATCACGNLDCLEAVASTTAIATRLGVDDDEVVALARRPDADAVAAIREAGRRIGEALGTCVSFFEPAAIVVGGELARASQPLLAGIREQLARRSLPVGTDTIRIVSSRLGDRAALVGLTQLLTEQVLTPDEIDRSLRVA</sequence>
<dbReference type="AlphaFoldDB" id="A0A9X3NHB2"/>
<dbReference type="PANTHER" id="PTHR18964:SF173">
    <property type="entry name" value="GLUCOKINASE"/>
    <property type="match status" value="1"/>
</dbReference>
<proteinExistence type="inferred from homology"/>
<dbReference type="Gene3D" id="3.30.420.40">
    <property type="match status" value="2"/>
</dbReference>
<evidence type="ECO:0000313" key="3">
    <source>
        <dbReference type="Proteomes" id="UP001147653"/>
    </source>
</evidence>
<dbReference type="Pfam" id="PF00480">
    <property type="entry name" value="ROK"/>
    <property type="match status" value="1"/>
</dbReference>
<name>A0A9X3NHB2_9ACTN</name>
<dbReference type="RefSeq" id="WP_270029880.1">
    <property type="nucleotide sequence ID" value="NZ_JAPDDP010000110.1"/>
</dbReference>
<evidence type="ECO:0000313" key="2">
    <source>
        <dbReference type="EMBL" id="MDA0185379.1"/>
    </source>
</evidence>
<dbReference type="InterPro" id="IPR036388">
    <property type="entry name" value="WH-like_DNA-bd_sf"/>
</dbReference>
<dbReference type="SUPFAM" id="SSF46785">
    <property type="entry name" value="Winged helix' DNA-binding domain"/>
    <property type="match status" value="1"/>
</dbReference>
<dbReference type="InterPro" id="IPR000600">
    <property type="entry name" value="ROK"/>
</dbReference>
<dbReference type="PANTHER" id="PTHR18964">
    <property type="entry name" value="ROK (REPRESSOR, ORF, KINASE) FAMILY"/>
    <property type="match status" value="1"/>
</dbReference>
<keyword evidence="3" id="KW-1185">Reference proteome</keyword>
<organism evidence="2 3">
    <name type="scientific">Solirubrobacter phytolaccae</name>
    <dbReference type="NCBI Taxonomy" id="1404360"/>
    <lineage>
        <taxon>Bacteria</taxon>
        <taxon>Bacillati</taxon>
        <taxon>Actinomycetota</taxon>
        <taxon>Thermoleophilia</taxon>
        <taxon>Solirubrobacterales</taxon>
        <taxon>Solirubrobacteraceae</taxon>
        <taxon>Solirubrobacter</taxon>
    </lineage>
</organism>
<evidence type="ECO:0000256" key="1">
    <source>
        <dbReference type="ARBA" id="ARBA00006479"/>
    </source>
</evidence>
<comment type="similarity">
    <text evidence="1">Belongs to the ROK (NagC/XylR) family.</text>
</comment>
<accession>A0A9X3NHB2</accession>
<dbReference type="EMBL" id="JAPDDP010000110">
    <property type="protein sequence ID" value="MDA0185379.1"/>
    <property type="molecule type" value="Genomic_DNA"/>
</dbReference>
<dbReference type="Proteomes" id="UP001147653">
    <property type="component" value="Unassembled WGS sequence"/>
</dbReference>
<dbReference type="Gene3D" id="1.10.10.10">
    <property type="entry name" value="Winged helix-like DNA-binding domain superfamily/Winged helix DNA-binding domain"/>
    <property type="match status" value="1"/>
</dbReference>
<dbReference type="InterPro" id="IPR036390">
    <property type="entry name" value="WH_DNA-bd_sf"/>
</dbReference>
<dbReference type="SUPFAM" id="SSF53067">
    <property type="entry name" value="Actin-like ATPase domain"/>
    <property type="match status" value="1"/>
</dbReference>
<reference evidence="2" key="1">
    <citation type="submission" date="2022-10" db="EMBL/GenBank/DDBJ databases">
        <title>The WGS of Solirubrobacter phytolaccae KCTC 29190.</title>
        <authorList>
            <person name="Jiang Z."/>
        </authorList>
    </citation>
    <scope>NUCLEOTIDE SEQUENCE</scope>
    <source>
        <strain evidence="2">KCTC 29190</strain>
    </source>
</reference>
<protein>
    <submittedName>
        <fullName evidence="2">ROK family protein</fullName>
    </submittedName>
</protein>